<name>A0A0A8YQ37_ARUDO</name>
<evidence type="ECO:0000313" key="2">
    <source>
        <dbReference type="EMBL" id="JAD27893.1"/>
    </source>
</evidence>
<accession>A0A0A8YQ37</accession>
<reference evidence="2" key="2">
    <citation type="journal article" date="2015" name="Data Brief">
        <title>Shoot transcriptome of the giant reed, Arundo donax.</title>
        <authorList>
            <person name="Barrero R.A."/>
            <person name="Guerrero F.D."/>
            <person name="Moolhuijzen P."/>
            <person name="Goolsby J.A."/>
            <person name="Tidwell J."/>
            <person name="Bellgard S.E."/>
            <person name="Bellgard M.I."/>
        </authorList>
    </citation>
    <scope>NUCLEOTIDE SEQUENCE</scope>
    <source>
        <tissue evidence="2">Shoot tissue taken approximately 20 cm above the soil surface</tissue>
    </source>
</reference>
<reference evidence="2" key="1">
    <citation type="submission" date="2014-09" db="EMBL/GenBank/DDBJ databases">
        <authorList>
            <person name="Magalhaes I.L.F."/>
            <person name="Oliveira U."/>
            <person name="Santos F.R."/>
            <person name="Vidigal T.H.D.A."/>
            <person name="Brescovit A.D."/>
            <person name="Santos A.J."/>
        </authorList>
    </citation>
    <scope>NUCLEOTIDE SEQUENCE</scope>
    <source>
        <tissue evidence="2">Shoot tissue taken approximately 20 cm above the soil surface</tissue>
    </source>
</reference>
<feature type="compositionally biased region" description="Polar residues" evidence="1">
    <location>
        <begin position="9"/>
        <end position="21"/>
    </location>
</feature>
<dbReference type="AlphaFoldDB" id="A0A0A8YQ37"/>
<protein>
    <submittedName>
        <fullName evidence="2">Uncharacterized protein</fullName>
    </submittedName>
</protein>
<feature type="region of interest" description="Disordered" evidence="1">
    <location>
        <begin position="1"/>
        <end position="21"/>
    </location>
</feature>
<dbReference type="EMBL" id="GBRH01270002">
    <property type="protein sequence ID" value="JAD27893.1"/>
    <property type="molecule type" value="Transcribed_RNA"/>
</dbReference>
<sequence>MFIKFSPKLTDSSKIQEASQLNTIPQASKPFQVTQRK</sequence>
<evidence type="ECO:0000256" key="1">
    <source>
        <dbReference type="SAM" id="MobiDB-lite"/>
    </source>
</evidence>
<organism evidence="2">
    <name type="scientific">Arundo donax</name>
    <name type="common">Giant reed</name>
    <name type="synonym">Donax arundinaceus</name>
    <dbReference type="NCBI Taxonomy" id="35708"/>
    <lineage>
        <taxon>Eukaryota</taxon>
        <taxon>Viridiplantae</taxon>
        <taxon>Streptophyta</taxon>
        <taxon>Embryophyta</taxon>
        <taxon>Tracheophyta</taxon>
        <taxon>Spermatophyta</taxon>
        <taxon>Magnoliopsida</taxon>
        <taxon>Liliopsida</taxon>
        <taxon>Poales</taxon>
        <taxon>Poaceae</taxon>
        <taxon>PACMAD clade</taxon>
        <taxon>Arundinoideae</taxon>
        <taxon>Arundineae</taxon>
        <taxon>Arundo</taxon>
    </lineage>
</organism>
<proteinExistence type="predicted"/>